<gene>
    <name evidence="1" type="ORF">A2Y83_02930</name>
</gene>
<evidence type="ECO:0008006" key="3">
    <source>
        <dbReference type="Google" id="ProtNLM"/>
    </source>
</evidence>
<protein>
    <recommendedName>
        <fullName evidence="3">Response regulatory domain-containing protein</fullName>
    </recommendedName>
</protein>
<name>A0A1F5S1G8_9BACT</name>
<dbReference type="EMBL" id="MFFS01000098">
    <property type="protein sequence ID" value="OGF20303.1"/>
    <property type="molecule type" value="Genomic_DNA"/>
</dbReference>
<dbReference type="Proteomes" id="UP000178323">
    <property type="component" value="Unassembled WGS sequence"/>
</dbReference>
<reference evidence="1 2" key="1">
    <citation type="journal article" date="2016" name="Nat. Commun.">
        <title>Thousands of microbial genomes shed light on interconnected biogeochemical processes in an aquifer system.</title>
        <authorList>
            <person name="Anantharaman K."/>
            <person name="Brown C.T."/>
            <person name="Hug L.A."/>
            <person name="Sharon I."/>
            <person name="Castelle C.J."/>
            <person name="Probst A.J."/>
            <person name="Thomas B.C."/>
            <person name="Singh A."/>
            <person name="Wilkins M.J."/>
            <person name="Karaoz U."/>
            <person name="Brodie E.L."/>
            <person name="Williams K.H."/>
            <person name="Hubbard S.S."/>
            <person name="Banfield J.F."/>
        </authorList>
    </citation>
    <scope>NUCLEOTIDE SEQUENCE [LARGE SCALE GENOMIC DNA]</scope>
</reference>
<proteinExistence type="predicted"/>
<sequence length="140" mass="16040">MATLSDFLKRTENAIIEIPSRLITICIVDDNKRYVKDFCEILKSRKNIFVKSIIPPPTPDVFEIAKADIVLLDNDIACRPVYGRDIAKELKTISESPVIIAITDTEMADADYKFACKHYLWEEEAFNDFVDLINKVIKNL</sequence>
<organism evidence="1 2">
    <name type="scientific">Candidatus Falkowbacteria bacterium RBG_13_39_14</name>
    <dbReference type="NCBI Taxonomy" id="1797985"/>
    <lineage>
        <taxon>Bacteria</taxon>
        <taxon>Candidatus Falkowiibacteriota</taxon>
    </lineage>
</organism>
<accession>A0A1F5S1G8</accession>
<evidence type="ECO:0000313" key="1">
    <source>
        <dbReference type="EMBL" id="OGF20303.1"/>
    </source>
</evidence>
<comment type="caution">
    <text evidence="1">The sequence shown here is derived from an EMBL/GenBank/DDBJ whole genome shotgun (WGS) entry which is preliminary data.</text>
</comment>
<evidence type="ECO:0000313" key="2">
    <source>
        <dbReference type="Proteomes" id="UP000178323"/>
    </source>
</evidence>
<dbReference type="AlphaFoldDB" id="A0A1F5S1G8"/>